<evidence type="ECO:0000256" key="3">
    <source>
        <dbReference type="SAM" id="MobiDB-lite"/>
    </source>
</evidence>
<accession>A0A6A5U192</accession>
<dbReference type="GO" id="GO:0005634">
    <property type="term" value="C:nucleus"/>
    <property type="evidence" value="ECO:0007669"/>
    <property type="project" value="UniProtKB-SubCell"/>
</dbReference>
<protein>
    <recommendedName>
        <fullName evidence="4">Zn(2)-C6 fungal-type domain-containing protein</fullName>
    </recommendedName>
</protein>
<feature type="region of interest" description="Disordered" evidence="3">
    <location>
        <begin position="51"/>
        <end position="96"/>
    </location>
</feature>
<evidence type="ECO:0000259" key="4">
    <source>
        <dbReference type="PROSITE" id="PS50048"/>
    </source>
</evidence>
<dbReference type="AlphaFoldDB" id="A0A6A5U192"/>
<dbReference type="SMART" id="SM00066">
    <property type="entry name" value="GAL4"/>
    <property type="match status" value="1"/>
</dbReference>
<feature type="domain" description="Zn(2)-C6 fungal-type" evidence="4">
    <location>
        <begin position="7"/>
        <end position="38"/>
    </location>
</feature>
<evidence type="ECO:0000313" key="6">
    <source>
        <dbReference type="Proteomes" id="UP000800035"/>
    </source>
</evidence>
<evidence type="ECO:0000256" key="2">
    <source>
        <dbReference type="ARBA" id="ARBA00023242"/>
    </source>
</evidence>
<dbReference type="InterPro" id="IPR036864">
    <property type="entry name" value="Zn2-C6_fun-type_DNA-bd_sf"/>
</dbReference>
<feature type="region of interest" description="Disordered" evidence="3">
    <location>
        <begin position="644"/>
        <end position="669"/>
    </location>
</feature>
<dbReference type="CDD" id="cd00067">
    <property type="entry name" value="GAL4"/>
    <property type="match status" value="1"/>
</dbReference>
<dbReference type="Pfam" id="PF00172">
    <property type="entry name" value="Zn_clus"/>
    <property type="match status" value="1"/>
</dbReference>
<dbReference type="EMBL" id="ML976986">
    <property type="protein sequence ID" value="KAF1958605.1"/>
    <property type="molecule type" value="Genomic_DNA"/>
</dbReference>
<keyword evidence="6" id="KW-1185">Reference proteome</keyword>
<feature type="compositionally biased region" description="Polar residues" evidence="3">
    <location>
        <begin position="56"/>
        <end position="67"/>
    </location>
</feature>
<dbReference type="OrthoDB" id="410267at2759"/>
<dbReference type="SUPFAM" id="SSF57701">
    <property type="entry name" value="Zn2/Cys6 DNA-binding domain"/>
    <property type="match status" value="1"/>
</dbReference>
<evidence type="ECO:0000313" key="5">
    <source>
        <dbReference type="EMBL" id="KAF1958605.1"/>
    </source>
</evidence>
<organism evidence="5 6">
    <name type="scientific">Byssothecium circinans</name>
    <dbReference type="NCBI Taxonomy" id="147558"/>
    <lineage>
        <taxon>Eukaryota</taxon>
        <taxon>Fungi</taxon>
        <taxon>Dikarya</taxon>
        <taxon>Ascomycota</taxon>
        <taxon>Pezizomycotina</taxon>
        <taxon>Dothideomycetes</taxon>
        <taxon>Pleosporomycetidae</taxon>
        <taxon>Pleosporales</taxon>
        <taxon>Massarineae</taxon>
        <taxon>Massarinaceae</taxon>
        <taxon>Byssothecium</taxon>
    </lineage>
</organism>
<dbReference type="GO" id="GO:0008270">
    <property type="term" value="F:zinc ion binding"/>
    <property type="evidence" value="ECO:0007669"/>
    <property type="project" value="InterPro"/>
</dbReference>
<dbReference type="InterPro" id="IPR001138">
    <property type="entry name" value="Zn2Cys6_DnaBD"/>
</dbReference>
<gene>
    <name evidence="5" type="ORF">CC80DRAFT_502552</name>
</gene>
<dbReference type="CDD" id="cd12148">
    <property type="entry name" value="fungal_TF_MHR"/>
    <property type="match status" value="1"/>
</dbReference>
<keyword evidence="2" id="KW-0539">Nucleus</keyword>
<proteinExistence type="predicted"/>
<dbReference type="GO" id="GO:0000981">
    <property type="term" value="F:DNA-binding transcription factor activity, RNA polymerase II-specific"/>
    <property type="evidence" value="ECO:0007669"/>
    <property type="project" value="InterPro"/>
</dbReference>
<dbReference type="Proteomes" id="UP000800035">
    <property type="component" value="Unassembled WGS sequence"/>
</dbReference>
<dbReference type="PANTHER" id="PTHR31001">
    <property type="entry name" value="UNCHARACTERIZED TRANSCRIPTIONAL REGULATORY PROTEIN"/>
    <property type="match status" value="1"/>
</dbReference>
<name>A0A6A5U192_9PLEO</name>
<dbReference type="PROSITE" id="PS00463">
    <property type="entry name" value="ZN2_CY6_FUNGAL_1"/>
    <property type="match status" value="1"/>
</dbReference>
<dbReference type="PROSITE" id="PS50048">
    <property type="entry name" value="ZN2_CY6_FUNGAL_2"/>
    <property type="match status" value="1"/>
</dbReference>
<dbReference type="InterPro" id="IPR050613">
    <property type="entry name" value="Sec_Metabolite_Reg"/>
</dbReference>
<comment type="subcellular location">
    <subcellularLocation>
        <location evidence="1">Nucleus</location>
    </subcellularLocation>
</comment>
<reference evidence="5" key="1">
    <citation type="journal article" date="2020" name="Stud. Mycol.">
        <title>101 Dothideomycetes genomes: a test case for predicting lifestyles and emergence of pathogens.</title>
        <authorList>
            <person name="Haridas S."/>
            <person name="Albert R."/>
            <person name="Binder M."/>
            <person name="Bloem J."/>
            <person name="Labutti K."/>
            <person name="Salamov A."/>
            <person name="Andreopoulos B."/>
            <person name="Baker S."/>
            <person name="Barry K."/>
            <person name="Bills G."/>
            <person name="Bluhm B."/>
            <person name="Cannon C."/>
            <person name="Castanera R."/>
            <person name="Culley D."/>
            <person name="Daum C."/>
            <person name="Ezra D."/>
            <person name="Gonzalez J."/>
            <person name="Henrissat B."/>
            <person name="Kuo A."/>
            <person name="Liang C."/>
            <person name="Lipzen A."/>
            <person name="Lutzoni F."/>
            <person name="Magnuson J."/>
            <person name="Mondo S."/>
            <person name="Nolan M."/>
            <person name="Ohm R."/>
            <person name="Pangilinan J."/>
            <person name="Park H.-J."/>
            <person name="Ramirez L."/>
            <person name="Alfaro M."/>
            <person name="Sun H."/>
            <person name="Tritt A."/>
            <person name="Yoshinaga Y."/>
            <person name="Zwiers L.-H."/>
            <person name="Turgeon B."/>
            <person name="Goodwin S."/>
            <person name="Spatafora J."/>
            <person name="Crous P."/>
            <person name="Grigoriev I."/>
        </authorList>
    </citation>
    <scope>NUCLEOTIDE SEQUENCE</scope>
    <source>
        <strain evidence="5">CBS 675.92</strain>
    </source>
</reference>
<dbReference type="PANTHER" id="PTHR31001:SF89">
    <property type="entry name" value="ZN(2)-C6 FUNGAL-TYPE DOMAIN-CONTAINING PROTEIN"/>
    <property type="match status" value="1"/>
</dbReference>
<evidence type="ECO:0000256" key="1">
    <source>
        <dbReference type="ARBA" id="ARBA00004123"/>
    </source>
</evidence>
<sequence length="692" mass="78063">MPKQRQTCTRCSMRRQKCDRKTPCSRCVQNKEVHLCTMEWPSGYNAAVHRKYPRKSSPTTLWSSARSSEGRIPPLDGSATPQNGDPTWPSMPFRQQLPGEQIHGHDIYSTAPHSTDGQSALPTTASTNVDFMTYGRSDNTDISMGSLLQNKEEYERNQALVAQSLNQNCTKTCSDGPASNSFSPAAQSVELSHLQSLLPTKEQVLQITDYHDQCMAYWVGGIYHAPSFRKALHAAYEDSQEIDLRQHDSRWCALLFSILSAGMIGSDEAVSASWGFSDTDKLRLSREWGNCLVSCLHLGDFASKHHVYSVQAILNMHTSEHLVGSTKEWATYQATATVVARGLGLHKLSPHPEDSVSPLEMTEDQKEAFLQREIGRRLWSALTAQDWLCSTSQGMYNLQKRHYTSVLPRHFDENTLASIQDNMTPSFTMISNYLNEVAFMLSRYLDDMLDAPDLSAKYNVVLRYDAVVRALSNEKMPRFLRHTSRYDPAWPRWTMWARRSYRASAAHKVIMIHQSFLGKSFKDPRYTYSRWACLSSSKTIIETMEERYPEEPQWWVEQAFVVTAGLCLGLDLFHRAGEGHEANEGKDGVEKAITILKHWPTSSVANHGIRLLKSLLQEHTKKQDSSGSKDPEFPQNMAPQALAEAATGNTPVPQAEPPPPDNTVVEDPWVGTDFDVDMMSFDHLMDMPIESN</sequence>